<proteinExistence type="inferred from homology"/>
<keyword evidence="4" id="KW-0131">Cell cycle</keyword>
<dbReference type="FunFam" id="1.10.472.10:FF:000114">
    <property type="entry name" value="Cyclin-D5-1"/>
    <property type="match status" value="1"/>
</dbReference>
<dbReference type="InterPro" id="IPR006671">
    <property type="entry name" value="Cyclin_N"/>
</dbReference>
<dbReference type="OMA" id="CHRTAYL"/>
<dbReference type="Proteomes" id="UP000059680">
    <property type="component" value="Chromosome 3"/>
</dbReference>
<dbReference type="InterPro" id="IPR013763">
    <property type="entry name" value="Cyclin-like_dom"/>
</dbReference>
<dbReference type="InterPro" id="IPR039361">
    <property type="entry name" value="Cyclin"/>
</dbReference>
<dbReference type="SMART" id="SM00385">
    <property type="entry name" value="CYCLIN"/>
    <property type="match status" value="1"/>
</dbReference>
<dbReference type="EMBL" id="AP014959">
    <property type="protein sequence ID" value="BAS85283.1"/>
    <property type="molecule type" value="Genomic_DNA"/>
</dbReference>
<keyword evidence="9" id="KW-1185">Reference proteome</keyword>
<dbReference type="InterPro" id="IPR036915">
    <property type="entry name" value="Cyclin-like_sf"/>
</dbReference>
<feature type="region of interest" description="Disordered" evidence="6">
    <location>
        <begin position="316"/>
        <end position="342"/>
    </location>
</feature>
<dbReference type="ExpressionAtlas" id="A0A0P0W081">
    <property type="expression patterns" value="baseline and differential"/>
</dbReference>
<dbReference type="SUPFAM" id="SSF47954">
    <property type="entry name" value="Cyclin-like"/>
    <property type="match status" value="1"/>
</dbReference>
<gene>
    <name evidence="8" type="ordered locus">Os03g0617500</name>
    <name evidence="8" type="ORF">OSNPB_030617500</name>
</gene>
<organism evidence="8 9">
    <name type="scientific">Oryza sativa subsp. japonica</name>
    <name type="common">Rice</name>
    <dbReference type="NCBI Taxonomy" id="39947"/>
    <lineage>
        <taxon>Eukaryota</taxon>
        <taxon>Viridiplantae</taxon>
        <taxon>Streptophyta</taxon>
        <taxon>Embryophyta</taxon>
        <taxon>Tracheophyta</taxon>
        <taxon>Spermatophyta</taxon>
        <taxon>Magnoliopsida</taxon>
        <taxon>Liliopsida</taxon>
        <taxon>Poales</taxon>
        <taxon>Poaceae</taxon>
        <taxon>BOP clade</taxon>
        <taxon>Oryzoideae</taxon>
        <taxon>Oryzeae</taxon>
        <taxon>Oryzinae</taxon>
        <taxon>Oryza</taxon>
        <taxon>Oryza sativa</taxon>
    </lineage>
</organism>
<evidence type="ECO:0000313" key="8">
    <source>
        <dbReference type="EMBL" id="BAS85283.1"/>
    </source>
</evidence>
<dbReference type="Gene3D" id="1.10.472.10">
    <property type="entry name" value="Cyclin-like"/>
    <property type="match status" value="2"/>
</dbReference>
<feature type="non-terminal residue" evidence="8">
    <location>
        <position position="376"/>
    </location>
</feature>
<comment type="similarity">
    <text evidence="1">Belongs to the cyclin family. Cyclin D subfamily.</text>
</comment>
<keyword evidence="3 5" id="KW-0195">Cyclin</keyword>
<reference evidence="8 9" key="3">
    <citation type="journal article" date="2013" name="Rice">
        <title>Improvement of the Oryza sativa Nipponbare reference genome using next generation sequence and optical map data.</title>
        <authorList>
            <person name="Kawahara Y."/>
            <person name="de la Bastide M."/>
            <person name="Hamilton J.P."/>
            <person name="Kanamori H."/>
            <person name="McCombie W.R."/>
            <person name="Ouyang S."/>
            <person name="Schwartz D.C."/>
            <person name="Tanaka T."/>
            <person name="Wu J."/>
            <person name="Zhou S."/>
            <person name="Childs K.L."/>
            <person name="Davidson R.M."/>
            <person name="Lin H."/>
            <person name="Quesada-Ocampo L."/>
            <person name="Vaillancourt B."/>
            <person name="Sakai H."/>
            <person name="Lee S.S."/>
            <person name="Kim J."/>
            <person name="Numa H."/>
            <person name="Itoh T."/>
            <person name="Buell C.R."/>
            <person name="Matsumoto T."/>
        </authorList>
    </citation>
    <scope>NUCLEOTIDE SEQUENCE [LARGE SCALE GENOMIC DNA]</scope>
    <source>
        <strain evidence="9">cv. Nipponbare</strain>
    </source>
</reference>
<accession>A0A0P0W081</accession>
<protein>
    <submittedName>
        <fullName evidence="8">Os03g0617500 protein</fullName>
    </submittedName>
</protein>
<dbReference type="PANTHER" id="PTHR10177">
    <property type="entry name" value="CYCLINS"/>
    <property type="match status" value="1"/>
</dbReference>
<evidence type="ECO:0000256" key="5">
    <source>
        <dbReference type="RuleBase" id="RU000383"/>
    </source>
</evidence>
<evidence type="ECO:0000256" key="2">
    <source>
        <dbReference type="ARBA" id="ARBA00022618"/>
    </source>
</evidence>
<sequence>LGGRTVVGLMEAEDEYSAGCSFSLMCQEDSTDLDDDGGGGGCFAGDGRADLLLVYNAAAAADDEDEEEVEEYMDHLVSKESSFCSSSSSTSSSSCCFSDAGGESAAAAAPMDWFALARRATVKWILETRGCFGFCHRTAYLAIAYFDRFCLRRCIDRSVMPWAARLLAVACVSLAAKMEEYRAPALSEFRAGVGDDGYEFSCVCIRRMELLVLSTLDWRMAAVTPFDYLPCLSSRLRRHVGGGGGAGASAALIFSAAEAASVLDHRPSTVAAAAVLAATHGALTREALESKMSGLSPSFLLDKEDVFACYSAMLSQPTSPASKSTTTTTGKRSSSSSCSESTDAASSYDATAASFPAAASCGSKRMRLELPGGILR</sequence>
<dbReference type="AlphaFoldDB" id="A0A0P0W081"/>
<reference evidence="9" key="1">
    <citation type="journal article" date="2005" name="Nature">
        <title>The map-based sequence of the rice genome.</title>
        <authorList>
            <consortium name="International rice genome sequencing project (IRGSP)"/>
            <person name="Matsumoto T."/>
            <person name="Wu J."/>
            <person name="Kanamori H."/>
            <person name="Katayose Y."/>
            <person name="Fujisawa M."/>
            <person name="Namiki N."/>
            <person name="Mizuno H."/>
            <person name="Yamamoto K."/>
            <person name="Antonio B.A."/>
            <person name="Baba T."/>
            <person name="Sakata K."/>
            <person name="Nagamura Y."/>
            <person name="Aoki H."/>
            <person name="Arikawa K."/>
            <person name="Arita K."/>
            <person name="Bito T."/>
            <person name="Chiden Y."/>
            <person name="Fujitsuka N."/>
            <person name="Fukunaka R."/>
            <person name="Hamada M."/>
            <person name="Harada C."/>
            <person name="Hayashi A."/>
            <person name="Hijishita S."/>
            <person name="Honda M."/>
            <person name="Hosokawa S."/>
            <person name="Ichikawa Y."/>
            <person name="Idonuma A."/>
            <person name="Iijima M."/>
            <person name="Ikeda M."/>
            <person name="Ikeno M."/>
            <person name="Ito K."/>
            <person name="Ito S."/>
            <person name="Ito T."/>
            <person name="Ito Y."/>
            <person name="Ito Y."/>
            <person name="Iwabuchi A."/>
            <person name="Kamiya K."/>
            <person name="Karasawa W."/>
            <person name="Kurita K."/>
            <person name="Katagiri S."/>
            <person name="Kikuta A."/>
            <person name="Kobayashi H."/>
            <person name="Kobayashi N."/>
            <person name="Machita K."/>
            <person name="Maehara T."/>
            <person name="Masukawa M."/>
            <person name="Mizubayashi T."/>
            <person name="Mukai Y."/>
            <person name="Nagasaki H."/>
            <person name="Nagata Y."/>
            <person name="Naito S."/>
            <person name="Nakashima M."/>
            <person name="Nakama Y."/>
            <person name="Nakamichi Y."/>
            <person name="Nakamura M."/>
            <person name="Meguro A."/>
            <person name="Negishi M."/>
            <person name="Ohta I."/>
            <person name="Ohta T."/>
            <person name="Okamoto M."/>
            <person name="Ono N."/>
            <person name="Saji S."/>
            <person name="Sakaguchi M."/>
            <person name="Sakai K."/>
            <person name="Shibata M."/>
            <person name="Shimokawa T."/>
            <person name="Song J."/>
            <person name="Takazaki Y."/>
            <person name="Terasawa K."/>
            <person name="Tsugane M."/>
            <person name="Tsuji K."/>
            <person name="Ueda S."/>
            <person name="Waki K."/>
            <person name="Yamagata H."/>
            <person name="Yamamoto M."/>
            <person name="Yamamoto S."/>
            <person name="Yamane H."/>
            <person name="Yoshiki S."/>
            <person name="Yoshihara R."/>
            <person name="Yukawa K."/>
            <person name="Zhong H."/>
            <person name="Yano M."/>
            <person name="Yuan Q."/>
            <person name="Ouyang S."/>
            <person name="Liu J."/>
            <person name="Jones K.M."/>
            <person name="Gansberger K."/>
            <person name="Moffat K."/>
            <person name="Hill J."/>
            <person name="Bera J."/>
            <person name="Fadrosh D."/>
            <person name="Jin S."/>
            <person name="Johri S."/>
            <person name="Kim M."/>
            <person name="Overton L."/>
            <person name="Reardon M."/>
            <person name="Tsitrin T."/>
            <person name="Vuong H."/>
            <person name="Weaver B."/>
            <person name="Ciecko A."/>
            <person name="Tallon L."/>
            <person name="Jackson J."/>
            <person name="Pai G."/>
            <person name="Aken S.V."/>
            <person name="Utterback T."/>
            <person name="Reidmuller S."/>
            <person name="Feldblyum T."/>
            <person name="Hsiao J."/>
            <person name="Zismann V."/>
            <person name="Iobst S."/>
            <person name="de Vazeille A.R."/>
            <person name="Buell C.R."/>
            <person name="Ying K."/>
            <person name="Li Y."/>
            <person name="Lu T."/>
            <person name="Huang Y."/>
            <person name="Zhao Q."/>
            <person name="Feng Q."/>
            <person name="Zhang L."/>
            <person name="Zhu J."/>
            <person name="Weng Q."/>
            <person name="Mu J."/>
            <person name="Lu Y."/>
            <person name="Fan D."/>
            <person name="Liu Y."/>
            <person name="Guan J."/>
            <person name="Zhang Y."/>
            <person name="Yu S."/>
            <person name="Liu X."/>
            <person name="Zhang Y."/>
            <person name="Hong G."/>
            <person name="Han B."/>
            <person name="Choisne N."/>
            <person name="Demange N."/>
            <person name="Orjeda G."/>
            <person name="Samain S."/>
            <person name="Cattolico L."/>
            <person name="Pelletier E."/>
            <person name="Couloux A."/>
            <person name="Segurens B."/>
            <person name="Wincker P."/>
            <person name="D'Hont A."/>
            <person name="Scarpelli C."/>
            <person name="Weissenbach J."/>
            <person name="Salanoubat M."/>
            <person name="Quetier F."/>
            <person name="Yu Y."/>
            <person name="Kim H.R."/>
            <person name="Rambo T."/>
            <person name="Currie J."/>
            <person name="Collura K."/>
            <person name="Luo M."/>
            <person name="Yang T."/>
            <person name="Ammiraju J.S.S."/>
            <person name="Engler F."/>
            <person name="Soderlund C."/>
            <person name="Wing R.A."/>
            <person name="Palmer L.E."/>
            <person name="de la Bastide M."/>
            <person name="Spiegel L."/>
            <person name="Nascimento L."/>
            <person name="Zutavern T."/>
            <person name="O'Shaughnessy A."/>
            <person name="Dike S."/>
            <person name="Dedhia N."/>
            <person name="Preston R."/>
            <person name="Balija V."/>
            <person name="McCombie W.R."/>
            <person name="Chow T."/>
            <person name="Chen H."/>
            <person name="Chung M."/>
            <person name="Chen C."/>
            <person name="Shaw J."/>
            <person name="Wu H."/>
            <person name="Hsiao K."/>
            <person name="Chao Y."/>
            <person name="Chu M."/>
            <person name="Cheng C."/>
            <person name="Hour A."/>
            <person name="Lee P."/>
            <person name="Lin S."/>
            <person name="Lin Y."/>
            <person name="Liou J."/>
            <person name="Liu S."/>
            <person name="Hsing Y."/>
            <person name="Raghuvanshi S."/>
            <person name="Mohanty A."/>
            <person name="Bharti A.K."/>
            <person name="Gaur A."/>
            <person name="Gupta V."/>
            <person name="Kumar D."/>
            <person name="Ravi V."/>
            <person name="Vij S."/>
            <person name="Kapur A."/>
            <person name="Khurana P."/>
            <person name="Khurana P."/>
            <person name="Khurana J.P."/>
            <person name="Tyagi A.K."/>
            <person name="Gaikwad K."/>
            <person name="Singh A."/>
            <person name="Dalal V."/>
            <person name="Srivastava S."/>
            <person name="Dixit A."/>
            <person name="Pal A.K."/>
            <person name="Ghazi I.A."/>
            <person name="Yadav M."/>
            <person name="Pandit A."/>
            <person name="Bhargava A."/>
            <person name="Sureshbabu K."/>
            <person name="Batra K."/>
            <person name="Sharma T.R."/>
            <person name="Mohapatra T."/>
            <person name="Singh N.K."/>
            <person name="Messing J."/>
            <person name="Nelson A.B."/>
            <person name="Fuks G."/>
            <person name="Kavchok S."/>
            <person name="Keizer G."/>
            <person name="Linton E."/>
            <person name="Llaca V."/>
            <person name="Song R."/>
            <person name="Tanyolac B."/>
            <person name="Young S."/>
            <person name="Ho-Il K."/>
            <person name="Hahn J.H."/>
            <person name="Sangsakoo G."/>
            <person name="Vanavichit A."/>
            <person name="de Mattos Luiz.A.T."/>
            <person name="Zimmer P.D."/>
            <person name="Malone G."/>
            <person name="Dellagostin O."/>
            <person name="de Oliveira A.C."/>
            <person name="Bevan M."/>
            <person name="Bancroft I."/>
            <person name="Minx P."/>
            <person name="Cordum H."/>
            <person name="Wilson R."/>
            <person name="Cheng Z."/>
            <person name="Jin W."/>
            <person name="Jiang J."/>
            <person name="Leong S.A."/>
            <person name="Iwama H."/>
            <person name="Gojobori T."/>
            <person name="Itoh T."/>
            <person name="Niimura Y."/>
            <person name="Fujii Y."/>
            <person name="Habara T."/>
            <person name="Sakai H."/>
            <person name="Sato Y."/>
            <person name="Wilson G."/>
            <person name="Kumar K."/>
            <person name="McCouch S."/>
            <person name="Juretic N."/>
            <person name="Hoen D."/>
            <person name="Wright S."/>
            <person name="Bruskiewich R."/>
            <person name="Bureau T."/>
            <person name="Miyao A."/>
            <person name="Hirochika H."/>
            <person name="Nishikawa T."/>
            <person name="Kadowaki K."/>
            <person name="Sugiura M."/>
            <person name="Burr B."/>
            <person name="Sasaki T."/>
        </authorList>
    </citation>
    <scope>NUCLEOTIDE SEQUENCE [LARGE SCALE GENOMIC DNA]</scope>
    <source>
        <strain evidence="9">cv. Nipponbare</strain>
    </source>
</reference>
<dbReference type="Pfam" id="PF00134">
    <property type="entry name" value="Cyclin_N"/>
    <property type="match status" value="1"/>
</dbReference>
<dbReference type="Gramene" id="Os03t0617500-01">
    <property type="protein sequence ID" value="Os03t0617500-01"/>
    <property type="gene ID" value="Os03g0617500"/>
</dbReference>
<evidence type="ECO:0000256" key="4">
    <source>
        <dbReference type="ARBA" id="ARBA00023306"/>
    </source>
</evidence>
<reference evidence="8 9" key="2">
    <citation type="journal article" date="2013" name="Plant Cell Physiol.">
        <title>Rice Annotation Project Database (RAP-DB): an integrative and interactive database for rice genomics.</title>
        <authorList>
            <person name="Sakai H."/>
            <person name="Lee S.S."/>
            <person name="Tanaka T."/>
            <person name="Numa H."/>
            <person name="Kim J."/>
            <person name="Kawahara Y."/>
            <person name="Wakimoto H."/>
            <person name="Yang C.C."/>
            <person name="Iwamoto M."/>
            <person name="Abe T."/>
            <person name="Yamada Y."/>
            <person name="Muto A."/>
            <person name="Inokuchi H."/>
            <person name="Ikemura T."/>
            <person name="Matsumoto T."/>
            <person name="Sasaki T."/>
            <person name="Itoh T."/>
        </authorList>
    </citation>
    <scope>NUCLEOTIDE SEQUENCE [LARGE SCALE GENOMIC DNA]</scope>
    <source>
        <strain evidence="9">cv. Nipponbare</strain>
    </source>
</reference>
<keyword evidence="2" id="KW-0132">Cell division</keyword>
<dbReference type="GO" id="GO:0051301">
    <property type="term" value="P:cell division"/>
    <property type="evidence" value="ECO:0007669"/>
    <property type="project" value="UniProtKB-KW"/>
</dbReference>
<evidence type="ECO:0000256" key="6">
    <source>
        <dbReference type="SAM" id="MobiDB-lite"/>
    </source>
</evidence>
<evidence type="ECO:0000256" key="1">
    <source>
        <dbReference type="ARBA" id="ARBA00009065"/>
    </source>
</evidence>
<feature type="domain" description="Cyclin-like" evidence="7">
    <location>
        <begin position="123"/>
        <end position="214"/>
    </location>
</feature>
<name>A0A0P0W081_ORYSJ</name>
<evidence type="ECO:0000256" key="3">
    <source>
        <dbReference type="ARBA" id="ARBA00023127"/>
    </source>
</evidence>
<evidence type="ECO:0000259" key="7">
    <source>
        <dbReference type="SMART" id="SM00385"/>
    </source>
</evidence>
<evidence type="ECO:0000313" key="9">
    <source>
        <dbReference type="Proteomes" id="UP000059680"/>
    </source>
</evidence>